<dbReference type="InterPro" id="IPR011033">
    <property type="entry name" value="PRC_barrel-like_sf"/>
</dbReference>
<dbReference type="eggNOG" id="COG0806">
    <property type="taxonomic scope" value="Bacteria"/>
</dbReference>
<dbReference type="GO" id="GO:0006364">
    <property type="term" value="P:rRNA processing"/>
    <property type="evidence" value="ECO:0007669"/>
    <property type="project" value="UniProtKB-UniRule"/>
</dbReference>
<dbReference type="InterPro" id="IPR002676">
    <property type="entry name" value="RimM_N"/>
</dbReference>
<comment type="similarity">
    <text evidence="5">Belongs to the RimM family.</text>
</comment>
<accession>K6PY96</accession>
<comment type="subcellular location">
    <subcellularLocation>
        <location evidence="5">Cytoplasm</location>
    </subcellularLocation>
</comment>
<dbReference type="HOGENOM" id="CLU_077636_3_2_9"/>
<dbReference type="SUPFAM" id="SSF50447">
    <property type="entry name" value="Translation proteins"/>
    <property type="match status" value="1"/>
</dbReference>
<protein>
    <recommendedName>
        <fullName evidence="5">Ribosome maturation factor RimM</fullName>
    </recommendedName>
</protein>
<evidence type="ECO:0000256" key="3">
    <source>
        <dbReference type="ARBA" id="ARBA00022552"/>
    </source>
</evidence>
<feature type="domain" description="Ribosome maturation factor RimM PRC barrel" evidence="7">
    <location>
        <begin position="78"/>
        <end position="139"/>
    </location>
</feature>
<dbReference type="GO" id="GO:0005737">
    <property type="term" value="C:cytoplasm"/>
    <property type="evidence" value="ECO:0007669"/>
    <property type="project" value="UniProtKB-SubCell"/>
</dbReference>
<dbReference type="PANTHER" id="PTHR33692">
    <property type="entry name" value="RIBOSOME MATURATION FACTOR RIMM"/>
    <property type="match status" value="1"/>
</dbReference>
<dbReference type="InterPro" id="IPR011961">
    <property type="entry name" value="RimM"/>
</dbReference>
<comment type="domain">
    <text evidence="5">The PRC barrel domain binds ribosomal protein uS19.</text>
</comment>
<keyword evidence="9" id="KW-1185">Reference proteome</keyword>
<evidence type="ECO:0000259" key="7">
    <source>
        <dbReference type="Pfam" id="PF24986"/>
    </source>
</evidence>
<dbReference type="Pfam" id="PF01782">
    <property type="entry name" value="RimM"/>
    <property type="match status" value="1"/>
</dbReference>
<dbReference type="Proteomes" id="UP000005710">
    <property type="component" value="Unassembled WGS sequence"/>
</dbReference>
<evidence type="ECO:0000256" key="1">
    <source>
        <dbReference type="ARBA" id="ARBA00022490"/>
    </source>
</evidence>
<gene>
    <name evidence="5" type="primary">rimM</name>
    <name evidence="8" type="ORF">ThesuDRAFT_00295</name>
</gene>
<dbReference type="NCBIfam" id="TIGR02273">
    <property type="entry name" value="16S_RimM"/>
    <property type="match status" value="1"/>
</dbReference>
<dbReference type="AlphaFoldDB" id="K6PY96"/>
<dbReference type="Pfam" id="PF24986">
    <property type="entry name" value="PRC_RimM"/>
    <property type="match status" value="1"/>
</dbReference>
<dbReference type="InterPro" id="IPR056792">
    <property type="entry name" value="PRC_RimM"/>
</dbReference>
<feature type="domain" description="RimM N-terminal" evidence="6">
    <location>
        <begin position="2"/>
        <end position="66"/>
    </location>
</feature>
<keyword evidence="1 5" id="KW-0963">Cytoplasm</keyword>
<dbReference type="GO" id="GO:0042274">
    <property type="term" value="P:ribosomal small subunit biogenesis"/>
    <property type="evidence" value="ECO:0007669"/>
    <property type="project" value="UniProtKB-UniRule"/>
</dbReference>
<proteinExistence type="inferred from homology"/>
<dbReference type="STRING" id="867903.ThesuDRAFT_00295"/>
<comment type="function">
    <text evidence="5">An accessory protein needed during the final step in the assembly of 30S ribosomal subunit, possibly for assembly of the head region. Essential for efficient processing of 16S rRNA. May be needed both before and after RbfA during the maturation of 16S rRNA. It has affinity for free ribosomal 30S subunits but not for 70S ribosomes.</text>
</comment>
<dbReference type="SUPFAM" id="SSF50346">
    <property type="entry name" value="PRC-barrel domain"/>
    <property type="match status" value="1"/>
</dbReference>
<evidence type="ECO:0000256" key="5">
    <source>
        <dbReference type="HAMAP-Rule" id="MF_00014"/>
    </source>
</evidence>
<keyword evidence="2 5" id="KW-0690">Ribosome biogenesis</keyword>
<reference evidence="8" key="1">
    <citation type="submission" date="2010-10" db="EMBL/GenBank/DDBJ databases">
        <authorList>
            <consortium name="US DOE Joint Genome Institute (JGI-PGF)"/>
            <person name="Lucas S."/>
            <person name="Copeland A."/>
            <person name="Lapidus A."/>
            <person name="Bruce D."/>
            <person name="Goodwin L."/>
            <person name="Pitluck S."/>
            <person name="Kyrpides N."/>
            <person name="Mavromatis K."/>
            <person name="Detter J.C."/>
            <person name="Han C."/>
            <person name="Land M."/>
            <person name="Hauser L."/>
            <person name="Markowitz V."/>
            <person name="Cheng J.-F."/>
            <person name="Hugenholtz P."/>
            <person name="Woyke T."/>
            <person name="Wu D."/>
            <person name="Pukall R."/>
            <person name="Wahrenburg C."/>
            <person name="Brambilla E."/>
            <person name="Klenk H.-P."/>
            <person name="Eisen J.A."/>
        </authorList>
    </citation>
    <scope>NUCLEOTIDE SEQUENCE [LARGE SCALE GENOMIC DNA]</scope>
    <source>
        <strain evidence="8">DSM 13965</strain>
    </source>
</reference>
<dbReference type="EMBL" id="AENY02000005">
    <property type="protein sequence ID" value="EKP93698.1"/>
    <property type="molecule type" value="Genomic_DNA"/>
</dbReference>
<dbReference type="GO" id="GO:0005840">
    <property type="term" value="C:ribosome"/>
    <property type="evidence" value="ECO:0007669"/>
    <property type="project" value="InterPro"/>
</dbReference>
<evidence type="ECO:0000256" key="4">
    <source>
        <dbReference type="ARBA" id="ARBA00023186"/>
    </source>
</evidence>
<sequence>MSDDPRRLQPGLEVLVAPPDGGPLRADRVEWARPHGRFWRVKLAGCPDRTAAEALRGGRLQVPEDQVPPLPPGRYYVFQLVGLDVVDSGGRKVGQVRDVLRYPANDVIVVEGDGGREFLIPAIRQAVEAVDLERGRLVLGDLPGLLD</sequence>
<evidence type="ECO:0000313" key="8">
    <source>
        <dbReference type="EMBL" id="EKP93698.1"/>
    </source>
</evidence>
<comment type="caution">
    <text evidence="8">The sequence shown here is derived from an EMBL/GenBank/DDBJ whole genome shotgun (WGS) entry which is preliminary data.</text>
</comment>
<keyword evidence="3 5" id="KW-0698">rRNA processing</keyword>
<dbReference type="Gene3D" id="2.30.30.240">
    <property type="entry name" value="PRC-barrel domain"/>
    <property type="match status" value="1"/>
</dbReference>
<evidence type="ECO:0000313" key="9">
    <source>
        <dbReference type="Proteomes" id="UP000005710"/>
    </source>
</evidence>
<dbReference type="InterPro" id="IPR036976">
    <property type="entry name" value="RimM_N_sf"/>
</dbReference>
<keyword evidence="4 5" id="KW-0143">Chaperone</keyword>
<reference evidence="8" key="2">
    <citation type="submission" date="2012-10" db="EMBL/GenBank/DDBJ databases">
        <title>Improved high-quality draft of Thermaerobacter subterraneus C21, DSM 13965.</title>
        <authorList>
            <consortium name="DOE Joint Genome Institute"/>
            <person name="Eisen J."/>
            <person name="Huntemann M."/>
            <person name="Wei C.-L."/>
            <person name="Han J."/>
            <person name="Detter J.C."/>
            <person name="Han C."/>
            <person name="Tapia R."/>
            <person name="Chen A."/>
            <person name="Kyrpides N."/>
            <person name="Mavromatis K."/>
            <person name="Markowitz V."/>
            <person name="Szeto E."/>
            <person name="Ivanova N."/>
            <person name="Mikhailova N."/>
            <person name="Ovchinnikova G."/>
            <person name="Pagani I."/>
            <person name="Pati A."/>
            <person name="Goodwin L."/>
            <person name="Nordberg H.P."/>
            <person name="Cantor M.N."/>
            <person name="Hua S.X."/>
            <person name="Woyke T."/>
            <person name="Eisen J."/>
            <person name="Klenk H.-P."/>
        </authorList>
    </citation>
    <scope>NUCLEOTIDE SEQUENCE [LARGE SCALE GENOMIC DNA]</scope>
    <source>
        <strain evidence="8">DSM 13965</strain>
    </source>
</reference>
<dbReference type="PANTHER" id="PTHR33692:SF1">
    <property type="entry name" value="RIBOSOME MATURATION FACTOR RIMM"/>
    <property type="match status" value="1"/>
</dbReference>
<dbReference type="Gene3D" id="2.40.30.60">
    <property type="entry name" value="RimM"/>
    <property type="match status" value="1"/>
</dbReference>
<evidence type="ECO:0000259" key="6">
    <source>
        <dbReference type="Pfam" id="PF01782"/>
    </source>
</evidence>
<dbReference type="GO" id="GO:0043022">
    <property type="term" value="F:ribosome binding"/>
    <property type="evidence" value="ECO:0007669"/>
    <property type="project" value="InterPro"/>
</dbReference>
<organism evidence="8 9">
    <name type="scientific">Thermaerobacter subterraneus DSM 13965</name>
    <dbReference type="NCBI Taxonomy" id="867903"/>
    <lineage>
        <taxon>Bacteria</taxon>
        <taxon>Bacillati</taxon>
        <taxon>Bacillota</taxon>
        <taxon>Clostridia</taxon>
        <taxon>Eubacteriales</taxon>
        <taxon>Clostridiales Family XVII. Incertae Sedis</taxon>
        <taxon>Thermaerobacter</taxon>
    </lineage>
</organism>
<name>K6PY96_9FIRM</name>
<evidence type="ECO:0000256" key="2">
    <source>
        <dbReference type="ARBA" id="ARBA00022517"/>
    </source>
</evidence>
<dbReference type="InterPro" id="IPR009000">
    <property type="entry name" value="Transl_B-barrel_sf"/>
</dbReference>
<comment type="subunit">
    <text evidence="5">Binds ribosomal protein uS19.</text>
</comment>
<dbReference type="HAMAP" id="MF_00014">
    <property type="entry name" value="Ribosome_mat_RimM"/>
    <property type="match status" value="1"/>
</dbReference>